<dbReference type="AlphaFoldDB" id="A0A9N9NNM1"/>
<keyword evidence="2" id="KW-1185">Reference proteome</keyword>
<protein>
    <submittedName>
        <fullName evidence="1">4248_t:CDS:1</fullName>
    </submittedName>
</protein>
<dbReference type="Proteomes" id="UP000789405">
    <property type="component" value="Unassembled WGS sequence"/>
</dbReference>
<dbReference type="OrthoDB" id="2432419at2759"/>
<accession>A0A9N9NNM1</accession>
<gene>
    <name evidence="1" type="ORF">DERYTH_LOCUS16775</name>
</gene>
<sequence length="101" mass="11829">DELPKREEYLEYQDPDIDYEILDDTKSYLKNISEIPSTSKTITDKSVTDNEYDGDFTFDERALDHTKNFVAASIKNLEQDDERDINWLTLDDDLQSEVESI</sequence>
<feature type="non-terminal residue" evidence="1">
    <location>
        <position position="1"/>
    </location>
</feature>
<organism evidence="1 2">
    <name type="scientific">Dentiscutata erythropus</name>
    <dbReference type="NCBI Taxonomy" id="1348616"/>
    <lineage>
        <taxon>Eukaryota</taxon>
        <taxon>Fungi</taxon>
        <taxon>Fungi incertae sedis</taxon>
        <taxon>Mucoromycota</taxon>
        <taxon>Glomeromycotina</taxon>
        <taxon>Glomeromycetes</taxon>
        <taxon>Diversisporales</taxon>
        <taxon>Gigasporaceae</taxon>
        <taxon>Dentiscutata</taxon>
    </lineage>
</organism>
<proteinExistence type="predicted"/>
<reference evidence="1" key="1">
    <citation type="submission" date="2021-06" db="EMBL/GenBank/DDBJ databases">
        <authorList>
            <person name="Kallberg Y."/>
            <person name="Tangrot J."/>
            <person name="Rosling A."/>
        </authorList>
    </citation>
    <scope>NUCLEOTIDE SEQUENCE</scope>
    <source>
        <strain evidence="1">MA453B</strain>
    </source>
</reference>
<evidence type="ECO:0000313" key="2">
    <source>
        <dbReference type="Proteomes" id="UP000789405"/>
    </source>
</evidence>
<name>A0A9N9NNM1_9GLOM</name>
<comment type="caution">
    <text evidence="1">The sequence shown here is derived from an EMBL/GenBank/DDBJ whole genome shotgun (WGS) entry which is preliminary data.</text>
</comment>
<dbReference type="EMBL" id="CAJVPY010015053">
    <property type="protein sequence ID" value="CAG8749689.1"/>
    <property type="molecule type" value="Genomic_DNA"/>
</dbReference>
<evidence type="ECO:0000313" key="1">
    <source>
        <dbReference type="EMBL" id="CAG8749689.1"/>
    </source>
</evidence>